<sequence>MKVIGIIGWKNSGKTFFAQRIIKKLTQKGINVASIKRAHHDFDIDTPNTDSYLLRKAGSKQVIVSSSKRWAKITELDNKKEKKLEELLRELTNTDVVIVEGFKKELHKKIEIINHSNENYLFNEIENVIAVVTDNKLNTSLPQFKKNEIDLIVNFILKY</sequence>
<dbReference type="Gene3D" id="3.40.50.300">
    <property type="entry name" value="P-loop containing nucleotide triphosphate hydrolases"/>
    <property type="match status" value="1"/>
</dbReference>
<protein>
    <recommendedName>
        <fullName evidence="1">Molybdopterin-guanine dinucleotide biosynthesis protein B (MobB) domain-containing protein</fullName>
    </recommendedName>
</protein>
<dbReference type="AlphaFoldDB" id="A0A381UF53"/>
<dbReference type="GO" id="GO:0006777">
    <property type="term" value="P:Mo-molybdopterin cofactor biosynthetic process"/>
    <property type="evidence" value="ECO:0007669"/>
    <property type="project" value="InterPro"/>
</dbReference>
<dbReference type="PANTHER" id="PTHR40072:SF1">
    <property type="entry name" value="MOLYBDOPTERIN-GUANINE DINUCLEOTIDE BIOSYNTHESIS ADAPTER PROTEIN"/>
    <property type="match status" value="1"/>
</dbReference>
<name>A0A381UF53_9ZZZZ</name>
<proteinExistence type="predicted"/>
<dbReference type="PANTHER" id="PTHR40072">
    <property type="entry name" value="MOLYBDOPTERIN-GUANINE DINUCLEOTIDE BIOSYNTHESIS ADAPTER PROTEIN-RELATED"/>
    <property type="match status" value="1"/>
</dbReference>
<reference evidence="2" key="1">
    <citation type="submission" date="2018-05" db="EMBL/GenBank/DDBJ databases">
        <authorList>
            <person name="Lanie J.A."/>
            <person name="Ng W.-L."/>
            <person name="Kazmierczak K.M."/>
            <person name="Andrzejewski T.M."/>
            <person name="Davidsen T.M."/>
            <person name="Wayne K.J."/>
            <person name="Tettelin H."/>
            <person name="Glass J.I."/>
            <person name="Rusch D."/>
            <person name="Podicherti R."/>
            <person name="Tsui H.-C.T."/>
            <person name="Winkler M.E."/>
        </authorList>
    </citation>
    <scope>NUCLEOTIDE SEQUENCE</scope>
</reference>
<evidence type="ECO:0000259" key="1">
    <source>
        <dbReference type="Pfam" id="PF03205"/>
    </source>
</evidence>
<dbReference type="InterPro" id="IPR004435">
    <property type="entry name" value="MobB_dom"/>
</dbReference>
<dbReference type="EMBL" id="UINC01006246">
    <property type="protein sequence ID" value="SVA26371.1"/>
    <property type="molecule type" value="Genomic_DNA"/>
</dbReference>
<feature type="domain" description="Molybdopterin-guanine dinucleotide biosynthesis protein B (MobB)" evidence="1">
    <location>
        <begin position="3"/>
        <end position="134"/>
    </location>
</feature>
<gene>
    <name evidence="2" type="ORF">METZ01_LOCUS79225</name>
</gene>
<dbReference type="GO" id="GO:0005525">
    <property type="term" value="F:GTP binding"/>
    <property type="evidence" value="ECO:0007669"/>
    <property type="project" value="InterPro"/>
</dbReference>
<evidence type="ECO:0000313" key="2">
    <source>
        <dbReference type="EMBL" id="SVA26371.1"/>
    </source>
</evidence>
<dbReference type="NCBIfam" id="TIGR00176">
    <property type="entry name" value="mobB"/>
    <property type="match status" value="1"/>
</dbReference>
<accession>A0A381UF53</accession>
<dbReference type="SUPFAM" id="SSF52540">
    <property type="entry name" value="P-loop containing nucleoside triphosphate hydrolases"/>
    <property type="match status" value="1"/>
</dbReference>
<dbReference type="InterPro" id="IPR052539">
    <property type="entry name" value="MGD_biosynthesis_adapter"/>
</dbReference>
<dbReference type="InterPro" id="IPR027417">
    <property type="entry name" value="P-loop_NTPase"/>
</dbReference>
<dbReference type="Pfam" id="PF03205">
    <property type="entry name" value="MobB"/>
    <property type="match status" value="1"/>
</dbReference>
<organism evidence="2">
    <name type="scientific">marine metagenome</name>
    <dbReference type="NCBI Taxonomy" id="408172"/>
    <lineage>
        <taxon>unclassified sequences</taxon>
        <taxon>metagenomes</taxon>
        <taxon>ecological metagenomes</taxon>
    </lineage>
</organism>
<dbReference type="CDD" id="cd03116">
    <property type="entry name" value="MobB"/>
    <property type="match status" value="1"/>
</dbReference>